<dbReference type="Proteomes" id="UP001501600">
    <property type="component" value="Unassembled WGS sequence"/>
</dbReference>
<evidence type="ECO:0000313" key="2">
    <source>
        <dbReference type="Proteomes" id="UP001501600"/>
    </source>
</evidence>
<dbReference type="EMBL" id="BAABLF010000028">
    <property type="protein sequence ID" value="GAA5194219.1"/>
    <property type="molecule type" value="Genomic_DNA"/>
</dbReference>
<protein>
    <submittedName>
        <fullName evidence="1">Uncharacterized protein</fullName>
    </submittedName>
</protein>
<proteinExistence type="predicted"/>
<comment type="caution">
    <text evidence="1">The sequence shown here is derived from an EMBL/GenBank/DDBJ whole genome shotgun (WGS) entry which is preliminary data.</text>
</comment>
<dbReference type="RefSeq" id="WP_345317674.1">
    <property type="nucleotide sequence ID" value="NZ_BAABLF010000028.1"/>
</dbReference>
<organism evidence="1 2">
    <name type="scientific">Ferrimonas gelatinilytica</name>
    <dbReference type="NCBI Taxonomy" id="1255257"/>
    <lineage>
        <taxon>Bacteria</taxon>
        <taxon>Pseudomonadati</taxon>
        <taxon>Pseudomonadota</taxon>
        <taxon>Gammaproteobacteria</taxon>
        <taxon>Alteromonadales</taxon>
        <taxon>Ferrimonadaceae</taxon>
        <taxon>Ferrimonas</taxon>
    </lineage>
</organism>
<name>A0ABP9SDU5_9GAMM</name>
<keyword evidence="2" id="KW-1185">Reference proteome</keyword>
<reference evidence="2" key="1">
    <citation type="journal article" date="2019" name="Int. J. Syst. Evol. Microbiol.">
        <title>The Global Catalogue of Microorganisms (GCM) 10K type strain sequencing project: providing services to taxonomists for standard genome sequencing and annotation.</title>
        <authorList>
            <consortium name="The Broad Institute Genomics Platform"/>
            <consortium name="The Broad Institute Genome Sequencing Center for Infectious Disease"/>
            <person name="Wu L."/>
            <person name="Ma J."/>
        </authorList>
    </citation>
    <scope>NUCLEOTIDE SEQUENCE [LARGE SCALE GENOMIC DNA]</scope>
    <source>
        <strain evidence="2">JCM 18720</strain>
    </source>
</reference>
<gene>
    <name evidence="1" type="ORF">GCM10025772_26770</name>
</gene>
<accession>A0ABP9SDU5</accession>
<sequence>MKKTLPFLMFILGLQPSYVLSNETYERVYPIEKDCLSSVRDSIGEFAGEGSMEVVSGYSPRGNSSVDNYVLIRGNRAYSLDATNFLHRATNSCGKNMLVTFNIDMNVSDSLAKYLHENPEAIIEYDPKHKVLSFFTRNK</sequence>
<evidence type="ECO:0000313" key="1">
    <source>
        <dbReference type="EMBL" id="GAA5194219.1"/>
    </source>
</evidence>